<organism evidence="1 2">
    <name type="scientific">Pallidibacillus pasinlerensis</name>
    <dbReference type="NCBI Taxonomy" id="2703818"/>
    <lineage>
        <taxon>Bacteria</taxon>
        <taxon>Bacillati</taxon>
        <taxon>Bacillota</taxon>
        <taxon>Bacilli</taxon>
        <taxon>Bacillales</taxon>
        <taxon>Bacillaceae</taxon>
        <taxon>Pallidibacillus</taxon>
    </lineage>
</organism>
<gene>
    <name evidence="1" type="ORF">GW534_08710</name>
</gene>
<name>A0ABX0A9L6_9BACI</name>
<keyword evidence="2" id="KW-1185">Reference proteome</keyword>
<reference evidence="1 2" key="1">
    <citation type="submission" date="2020-01" db="EMBL/GenBank/DDBJ databases">
        <title>A novel Bacillus sp. from Pasinler.</title>
        <authorList>
            <person name="Adiguzel A."/>
            <person name="Ay H."/>
            <person name="Baltaci M.O."/>
        </authorList>
    </citation>
    <scope>NUCLEOTIDE SEQUENCE [LARGE SCALE GENOMIC DNA]</scope>
    <source>
        <strain evidence="1 2">P1</strain>
    </source>
</reference>
<proteinExistence type="predicted"/>
<evidence type="ECO:0000313" key="1">
    <source>
        <dbReference type="EMBL" id="NCU17812.1"/>
    </source>
</evidence>
<dbReference type="RefSeq" id="WP_161920643.1">
    <property type="nucleotide sequence ID" value="NZ_JAACYS010000035.1"/>
</dbReference>
<evidence type="ECO:0000313" key="2">
    <source>
        <dbReference type="Proteomes" id="UP000743899"/>
    </source>
</evidence>
<sequence>MTTPILLIIVMVFTAGCNVMFEEKEYTEEEKQMMAEAREVIKEFNYSLYMADSEDELKEAINNTWFNADEVYESIVDTYKEAKAMDYKDMDIDISEELLVANEDHTLFTYTALVEVSLTGIDDQVSKYDHKNDYQFKKADDGSYKLEKIGEKDDE</sequence>
<dbReference type="EMBL" id="JAACYS010000035">
    <property type="protein sequence ID" value="NCU17812.1"/>
    <property type="molecule type" value="Genomic_DNA"/>
</dbReference>
<accession>A0ABX0A9L6</accession>
<evidence type="ECO:0008006" key="3">
    <source>
        <dbReference type="Google" id="ProtNLM"/>
    </source>
</evidence>
<dbReference type="Proteomes" id="UP000743899">
    <property type="component" value="Unassembled WGS sequence"/>
</dbReference>
<comment type="caution">
    <text evidence="1">The sequence shown here is derived from an EMBL/GenBank/DDBJ whole genome shotgun (WGS) entry which is preliminary data.</text>
</comment>
<protein>
    <recommendedName>
        <fullName evidence="3">DUF4878 domain-containing protein</fullName>
    </recommendedName>
</protein>